<evidence type="ECO:0000256" key="2">
    <source>
        <dbReference type="ARBA" id="ARBA00007581"/>
    </source>
</evidence>
<keyword evidence="7" id="KW-0223">Dioxygenase</keyword>
<protein>
    <submittedName>
        <fullName evidence="7">4,5-DOPA dioxygenase extradiol</fullName>
        <ecNumber evidence="7">1.13.11.29</ecNumber>
    </submittedName>
</protein>
<dbReference type="Pfam" id="PF02900">
    <property type="entry name" value="LigB"/>
    <property type="match status" value="1"/>
</dbReference>
<dbReference type="InterPro" id="IPR014436">
    <property type="entry name" value="Extradiol_dOase_DODA"/>
</dbReference>
<dbReference type="CDD" id="cd07363">
    <property type="entry name" value="45_DOPA_Dioxygenase"/>
    <property type="match status" value="1"/>
</dbReference>
<evidence type="ECO:0000256" key="4">
    <source>
        <dbReference type="ARBA" id="ARBA00022833"/>
    </source>
</evidence>
<accession>A0ABS1BTK7</accession>
<reference evidence="7 8" key="1">
    <citation type="journal article" date="2021" name="Pathogens">
        <title>Isolation and Characterization of Kingella bonacorsii sp. nov., A Novel Kingella Species Detected in a Stable Periodontitis Subject.</title>
        <authorList>
            <person name="Antezack A."/>
            <person name="Boxberger M."/>
            <person name="Rolland C."/>
            <person name="Monnet-Corti V."/>
            <person name="La Scola B."/>
        </authorList>
    </citation>
    <scope>NUCLEOTIDE SEQUENCE [LARGE SCALE GENOMIC DNA]</scope>
    <source>
        <strain evidence="7 8">Marseille-Q4569</strain>
    </source>
</reference>
<evidence type="ECO:0000313" key="8">
    <source>
        <dbReference type="Proteomes" id="UP000614058"/>
    </source>
</evidence>
<keyword evidence="5 7" id="KW-0560">Oxidoreductase</keyword>
<dbReference type="InterPro" id="IPR004183">
    <property type="entry name" value="Xdiol_dOase_suB"/>
</dbReference>
<comment type="similarity">
    <text evidence="2">Belongs to the DODA-type extradiol aromatic ring-opening dioxygenase family.</text>
</comment>
<evidence type="ECO:0000256" key="1">
    <source>
        <dbReference type="ARBA" id="ARBA00001947"/>
    </source>
</evidence>
<dbReference type="PANTHER" id="PTHR30096:SF0">
    <property type="entry name" value="4,5-DOPA DIOXYGENASE EXTRADIOL-LIKE PROTEIN"/>
    <property type="match status" value="1"/>
</dbReference>
<dbReference type="NCBIfam" id="NF007914">
    <property type="entry name" value="PRK10628.1"/>
    <property type="match status" value="1"/>
</dbReference>
<evidence type="ECO:0000256" key="3">
    <source>
        <dbReference type="ARBA" id="ARBA00022723"/>
    </source>
</evidence>
<dbReference type="RefSeq" id="WP_200522628.1">
    <property type="nucleotide sequence ID" value="NZ_JAEHNZ010000002.1"/>
</dbReference>
<keyword evidence="3" id="KW-0479">Metal-binding</keyword>
<keyword evidence="4" id="KW-0862">Zinc</keyword>
<evidence type="ECO:0000259" key="6">
    <source>
        <dbReference type="Pfam" id="PF02900"/>
    </source>
</evidence>
<evidence type="ECO:0000313" key="7">
    <source>
        <dbReference type="EMBL" id="MBK0396578.1"/>
    </source>
</evidence>
<gene>
    <name evidence="7" type="primary">ygiD</name>
    <name evidence="7" type="ORF">JDW22_08330</name>
</gene>
<organism evidence="7 8">
    <name type="scientific">Kingella bonacorsii</name>
    <dbReference type="NCBI Taxonomy" id="2796361"/>
    <lineage>
        <taxon>Bacteria</taxon>
        <taxon>Pseudomonadati</taxon>
        <taxon>Pseudomonadota</taxon>
        <taxon>Betaproteobacteria</taxon>
        <taxon>Neisseriales</taxon>
        <taxon>Neisseriaceae</taxon>
        <taxon>Kingella</taxon>
    </lineage>
</organism>
<dbReference type="Proteomes" id="UP000614058">
    <property type="component" value="Unassembled WGS sequence"/>
</dbReference>
<dbReference type="PIRSF" id="PIRSF006157">
    <property type="entry name" value="Doxgns_DODA"/>
    <property type="match status" value="1"/>
</dbReference>
<dbReference type="SUPFAM" id="SSF53213">
    <property type="entry name" value="LigB-like"/>
    <property type="match status" value="1"/>
</dbReference>
<comment type="caution">
    <text evidence="7">The sequence shown here is derived from an EMBL/GenBank/DDBJ whole genome shotgun (WGS) entry which is preliminary data.</text>
</comment>
<dbReference type="EMBL" id="JAEHNZ010000002">
    <property type="protein sequence ID" value="MBK0396578.1"/>
    <property type="molecule type" value="Genomic_DNA"/>
</dbReference>
<evidence type="ECO:0000256" key="5">
    <source>
        <dbReference type="ARBA" id="ARBA00023002"/>
    </source>
</evidence>
<dbReference type="EC" id="1.13.11.29" evidence="7"/>
<comment type="cofactor">
    <cofactor evidence="1">
        <name>Zn(2+)</name>
        <dbReference type="ChEBI" id="CHEBI:29105"/>
    </cofactor>
</comment>
<feature type="domain" description="Extradiol ring-cleavage dioxygenase class III enzyme subunit B" evidence="6">
    <location>
        <begin position="24"/>
        <end position="228"/>
    </location>
</feature>
<dbReference type="GO" id="GO:0050297">
    <property type="term" value="F:stizolobate synthase activity"/>
    <property type="evidence" value="ECO:0007669"/>
    <property type="project" value="UniProtKB-EC"/>
</dbReference>
<name>A0ABS1BTK7_9NEIS</name>
<dbReference type="PANTHER" id="PTHR30096">
    <property type="entry name" value="4,5-DOPA DIOXYGENASE EXTRADIOL-LIKE PROTEIN"/>
    <property type="match status" value="1"/>
</dbReference>
<keyword evidence="8" id="KW-1185">Reference proteome</keyword>
<sequence length="252" mass="27785">MKTALFLGHGSPMNVLHDNAYNRAFRQVGDSLPAPRAILCVSAHGYGNGTWVSSSPRPKLIYDFYGFPDALYQQQYPVSGCPELAEEVCRLLPHAQLDPDMGLDHGVWTVLKPTFPNADIPVVQLSLDASLSSAEHFAQAKLLRPLREQGVLIVGSGNIVHNLRAYSPDAPPYDWAQDFRLHINAALQQGEFDRIADYLNQWGDAARLSARTPEHFLPLLYVLAQHDDGQAVVLFNDEIVGGALSMTSVRVN</sequence>
<dbReference type="Gene3D" id="3.40.830.10">
    <property type="entry name" value="LigB-like"/>
    <property type="match status" value="1"/>
</dbReference>
<proteinExistence type="inferred from homology"/>